<dbReference type="InterPro" id="IPR023796">
    <property type="entry name" value="Serpin_dom"/>
</dbReference>
<keyword evidence="8" id="KW-1185">Reference proteome</keyword>
<feature type="domain" description="Serpin" evidence="6">
    <location>
        <begin position="34"/>
        <end position="361"/>
    </location>
</feature>
<dbReference type="PANTHER" id="PTHR11461">
    <property type="entry name" value="SERINE PROTEASE INHIBITOR, SERPIN"/>
    <property type="match status" value="1"/>
</dbReference>
<keyword evidence="5" id="KW-0732">Signal</keyword>
<dbReference type="Gene3D" id="3.30.497.10">
    <property type="entry name" value="Antithrombin, subunit I, domain 2"/>
    <property type="match status" value="1"/>
</dbReference>
<gene>
    <name evidence="9" type="primary">LOC114333727</name>
</gene>
<evidence type="ECO:0000256" key="1">
    <source>
        <dbReference type="ARBA" id="ARBA00009500"/>
    </source>
</evidence>
<feature type="chain" id="PRO_5027952747" evidence="5">
    <location>
        <begin position="20"/>
        <end position="403"/>
    </location>
</feature>
<dbReference type="PANTHER" id="PTHR11461:SF211">
    <property type="entry name" value="GH10112P-RELATED"/>
    <property type="match status" value="1"/>
</dbReference>
<organism evidence="9">
    <name type="scientific">Diabrotica virgifera virgifera</name>
    <name type="common">western corn rootworm</name>
    <dbReference type="NCBI Taxonomy" id="50390"/>
    <lineage>
        <taxon>Eukaryota</taxon>
        <taxon>Metazoa</taxon>
        <taxon>Ecdysozoa</taxon>
        <taxon>Arthropoda</taxon>
        <taxon>Hexapoda</taxon>
        <taxon>Insecta</taxon>
        <taxon>Pterygota</taxon>
        <taxon>Neoptera</taxon>
        <taxon>Endopterygota</taxon>
        <taxon>Coleoptera</taxon>
        <taxon>Polyphaga</taxon>
        <taxon>Cucujiformia</taxon>
        <taxon>Chrysomeloidea</taxon>
        <taxon>Chrysomelidae</taxon>
        <taxon>Galerucinae</taxon>
        <taxon>Diabroticina</taxon>
        <taxon>Diabroticites</taxon>
        <taxon>Diabrotica</taxon>
    </lineage>
</organism>
<feature type="signal peptide" evidence="5">
    <location>
        <begin position="1"/>
        <end position="19"/>
    </location>
</feature>
<dbReference type="RefSeq" id="XP_028139474.1">
    <property type="nucleotide sequence ID" value="XM_028283673.1"/>
</dbReference>
<dbReference type="InterPro" id="IPR042178">
    <property type="entry name" value="Serpin_sf_1"/>
</dbReference>
<dbReference type="InterPro" id="IPR036186">
    <property type="entry name" value="Serpin_sf"/>
</dbReference>
<evidence type="ECO:0000256" key="3">
    <source>
        <dbReference type="ARBA" id="ARBA00022900"/>
    </source>
</evidence>
<dbReference type="PROSITE" id="PS51257">
    <property type="entry name" value="PROKAR_LIPOPROTEIN"/>
    <property type="match status" value="1"/>
</dbReference>
<dbReference type="InParanoid" id="A0A6P7FSS6"/>
<evidence type="ECO:0000256" key="2">
    <source>
        <dbReference type="ARBA" id="ARBA00022690"/>
    </source>
</evidence>
<dbReference type="GO" id="GO:0004867">
    <property type="term" value="F:serine-type endopeptidase inhibitor activity"/>
    <property type="evidence" value="ECO:0007669"/>
    <property type="project" value="UniProtKB-KW"/>
</dbReference>
<dbReference type="SMART" id="SM00093">
    <property type="entry name" value="SERPIN"/>
    <property type="match status" value="1"/>
</dbReference>
<reference evidence="9" key="1">
    <citation type="submission" date="2025-04" db="UniProtKB">
        <authorList>
            <consortium name="RefSeq"/>
        </authorList>
    </citation>
    <scope>IDENTIFICATION</scope>
    <source>
        <tissue evidence="9">Whole insect</tissue>
    </source>
</reference>
<keyword evidence="2" id="KW-0646">Protease inhibitor</keyword>
<dbReference type="InterPro" id="IPR000215">
    <property type="entry name" value="Serpin_fam"/>
</dbReference>
<sequence length="403" mass="44805">MRCSVLVVLIIASIFGCNADNLNSVVQGNDEFTANTYKELVKTVGKENIILSGLSAEIVLSLLANGAKGETQKQLLIGLGLPNNITDVNKAFTEITSRLKVNTPDLKLLSANKIYPAKGFPIEKAFQDVAVNDYNSGVQNLDYNKPAEAAGTINGWVEDQTNHKIQNLIDPQMLDASTVLVLVNALYYTGKWDHPFEKYNSADRLFHSSPTESKKIPTMYTEAFAKYAYNDKLKAKFLELGFQGANVTMTFVLPDEINGLAAAEQNLKEYLAPQPLESARVAITLPKFKINTKIDFKPILKKLGITQMFEDSADLTGIAKAPLKVDFVLQKAFIDVNEDGVEAAAATAVGIVESAFIEPDPQYNLSRSPILFLHKGTWFRSNFIRWKIQHFIRLKYLQSVYIR</sequence>
<dbReference type="Proteomes" id="UP001652700">
    <property type="component" value="Unplaced"/>
</dbReference>
<name>A0A6P7FSS6_DIAVI</name>
<proteinExistence type="inferred from homology"/>
<evidence type="ECO:0000313" key="9">
    <source>
        <dbReference type="RefSeq" id="XP_028139474.1"/>
    </source>
</evidence>
<reference evidence="7" key="2">
    <citation type="submission" date="2025-05" db="UniProtKB">
        <authorList>
            <consortium name="EnsemblMetazoa"/>
        </authorList>
    </citation>
    <scope>IDENTIFICATION</scope>
</reference>
<dbReference type="EnsemblMetazoa" id="XM_028283673.2">
    <property type="protein sequence ID" value="XP_028139474.1"/>
    <property type="gene ID" value="LOC114333727"/>
</dbReference>
<keyword evidence="3" id="KW-0722">Serine protease inhibitor</keyword>
<dbReference type="SUPFAM" id="SSF56574">
    <property type="entry name" value="Serpins"/>
    <property type="match status" value="1"/>
</dbReference>
<dbReference type="InterPro" id="IPR042185">
    <property type="entry name" value="Serpin_sf_2"/>
</dbReference>
<dbReference type="OrthoDB" id="9518664at2759"/>
<protein>
    <submittedName>
        <fullName evidence="9">Alaserpin-like isoform X1</fullName>
    </submittedName>
</protein>
<comment type="similarity">
    <text evidence="1 4">Belongs to the serpin family.</text>
</comment>
<evidence type="ECO:0000256" key="4">
    <source>
        <dbReference type="RuleBase" id="RU000411"/>
    </source>
</evidence>
<evidence type="ECO:0000313" key="7">
    <source>
        <dbReference type="EnsemblMetazoa" id="XP_028139474.1"/>
    </source>
</evidence>
<evidence type="ECO:0000256" key="5">
    <source>
        <dbReference type="SAM" id="SignalP"/>
    </source>
</evidence>
<dbReference type="KEGG" id="dvv:114333727"/>
<dbReference type="AlphaFoldDB" id="A0A6P7FSS6"/>
<dbReference type="GeneID" id="114333727"/>
<dbReference type="Gene3D" id="2.30.39.10">
    <property type="entry name" value="Alpha-1-antitrypsin, domain 1"/>
    <property type="match status" value="1"/>
</dbReference>
<dbReference type="Pfam" id="PF00079">
    <property type="entry name" value="Serpin"/>
    <property type="match status" value="1"/>
</dbReference>
<dbReference type="GO" id="GO:0005615">
    <property type="term" value="C:extracellular space"/>
    <property type="evidence" value="ECO:0007669"/>
    <property type="project" value="InterPro"/>
</dbReference>
<evidence type="ECO:0000313" key="8">
    <source>
        <dbReference type="Proteomes" id="UP001652700"/>
    </source>
</evidence>
<accession>A0A6P7FSS6</accession>
<evidence type="ECO:0000259" key="6">
    <source>
        <dbReference type="SMART" id="SM00093"/>
    </source>
</evidence>